<dbReference type="PANTHER" id="PTHR46858:SF11">
    <property type="entry name" value="LIGASE, PUTATIVE-RELATED"/>
    <property type="match status" value="1"/>
</dbReference>
<feature type="transmembrane region" description="Helical" evidence="6">
    <location>
        <begin position="393"/>
        <end position="414"/>
    </location>
</feature>
<dbReference type="PANTHER" id="PTHR46858">
    <property type="entry name" value="OS05G0521000 PROTEIN"/>
    <property type="match status" value="1"/>
</dbReference>
<dbReference type="Pfam" id="PF13920">
    <property type="entry name" value="zf-C3HC4_3"/>
    <property type="match status" value="1"/>
</dbReference>
<dbReference type="GO" id="GO:0061630">
    <property type="term" value="F:ubiquitin protein ligase activity"/>
    <property type="evidence" value="ECO:0007669"/>
    <property type="project" value="TreeGrafter"/>
</dbReference>
<evidence type="ECO:0000256" key="2">
    <source>
        <dbReference type="ARBA" id="ARBA00022771"/>
    </source>
</evidence>
<sequence>MGKRRMMILKHMKRRRKDLREDLLVSDAASPTSPCISNGSFIPKISRMEEPEHSHGTTNSSSSSSSSSSAVTTSTDGPSSSLPSTSQVQEEVENEQHENGENDHHHHHRHHHHRHHILLNHRRQQQQQLSNLSYRVNISISDAPSTETRDDVWARLVVLVTFWFFASITLIFGFYGSVNLQLGPNCSRLIQTNPFFVQSIMAEEIDEPKVGPVLYGFYKPPPLDVEITWTETHNIFVPANFYKDLIYYLNKGSIVDIKYHVKSPSSSPLSLVIAQGKDSLVEWIQDPSYPNTTLSWNIIHGSGKIQQKISESSNYFIAVGNLQSEEVEVELNFTINAFLYNTTQAYYLCSLGNPLCSLKLSLLGTNVAVLTSPYLKEGTDDDWYVKLSYGPRWVTYFVGSGVMTVLILLAFRFFNTFQTTAEDGTRFQPGEVGTERAPLLLHKDEDISSWGSSYDSVSCNEEDLEEQLAVNCIEGQQITEGENRNNSQRLCVICFDSSRDCFFLPCGHCAACFTCGTRIAEESGTCPICRRKMKKVDLRSDDVHLNVDKQKLILDD</sequence>
<dbReference type="EMBL" id="JAZDWU010000006">
    <property type="protein sequence ID" value="KAK9998368.1"/>
    <property type="molecule type" value="Genomic_DNA"/>
</dbReference>
<keyword evidence="2 4" id="KW-0863">Zinc-finger</keyword>
<evidence type="ECO:0000313" key="9">
    <source>
        <dbReference type="Proteomes" id="UP001459277"/>
    </source>
</evidence>
<evidence type="ECO:0000256" key="6">
    <source>
        <dbReference type="SAM" id="Phobius"/>
    </source>
</evidence>
<feature type="region of interest" description="Disordered" evidence="5">
    <location>
        <begin position="23"/>
        <end position="122"/>
    </location>
</feature>
<feature type="compositionally biased region" description="Basic and acidic residues" evidence="5">
    <location>
        <begin position="46"/>
        <end position="55"/>
    </location>
</feature>
<dbReference type="InterPro" id="IPR013083">
    <property type="entry name" value="Znf_RING/FYVE/PHD"/>
</dbReference>
<keyword evidence="6" id="KW-0812">Transmembrane</keyword>
<dbReference type="GO" id="GO:0008270">
    <property type="term" value="F:zinc ion binding"/>
    <property type="evidence" value="ECO:0007669"/>
    <property type="project" value="UniProtKB-KW"/>
</dbReference>
<feature type="compositionally biased region" description="Polar residues" evidence="5">
    <location>
        <begin position="76"/>
        <end position="86"/>
    </location>
</feature>
<keyword evidence="3" id="KW-0862">Zinc</keyword>
<dbReference type="SUPFAM" id="SSF57850">
    <property type="entry name" value="RING/U-box"/>
    <property type="match status" value="1"/>
</dbReference>
<evidence type="ECO:0000256" key="3">
    <source>
        <dbReference type="ARBA" id="ARBA00022833"/>
    </source>
</evidence>
<dbReference type="InterPro" id="IPR032008">
    <property type="entry name" value="APD1-4_N"/>
</dbReference>
<gene>
    <name evidence="8" type="ORF">SO802_017971</name>
</gene>
<dbReference type="Gene3D" id="3.30.40.10">
    <property type="entry name" value="Zinc/RING finger domain, C3HC4 (zinc finger)"/>
    <property type="match status" value="1"/>
</dbReference>
<keyword evidence="9" id="KW-1185">Reference proteome</keyword>
<organism evidence="8 9">
    <name type="scientific">Lithocarpus litseifolius</name>
    <dbReference type="NCBI Taxonomy" id="425828"/>
    <lineage>
        <taxon>Eukaryota</taxon>
        <taxon>Viridiplantae</taxon>
        <taxon>Streptophyta</taxon>
        <taxon>Embryophyta</taxon>
        <taxon>Tracheophyta</taxon>
        <taxon>Spermatophyta</taxon>
        <taxon>Magnoliopsida</taxon>
        <taxon>eudicotyledons</taxon>
        <taxon>Gunneridae</taxon>
        <taxon>Pentapetalae</taxon>
        <taxon>rosids</taxon>
        <taxon>fabids</taxon>
        <taxon>Fagales</taxon>
        <taxon>Fagaceae</taxon>
        <taxon>Lithocarpus</taxon>
    </lineage>
</organism>
<evidence type="ECO:0000259" key="7">
    <source>
        <dbReference type="PROSITE" id="PS50089"/>
    </source>
</evidence>
<evidence type="ECO:0000256" key="1">
    <source>
        <dbReference type="ARBA" id="ARBA00022723"/>
    </source>
</evidence>
<keyword evidence="6" id="KW-1133">Transmembrane helix</keyword>
<evidence type="ECO:0000313" key="8">
    <source>
        <dbReference type="EMBL" id="KAK9998368.1"/>
    </source>
</evidence>
<dbReference type="InterPro" id="IPR032010">
    <property type="entry name" value="APD1-4_M"/>
</dbReference>
<protein>
    <recommendedName>
        <fullName evidence="7">RING-type domain-containing protein</fullName>
    </recommendedName>
</protein>
<evidence type="ECO:0000256" key="4">
    <source>
        <dbReference type="PROSITE-ProRule" id="PRU00175"/>
    </source>
</evidence>
<dbReference type="GO" id="GO:0005768">
    <property type="term" value="C:endosome"/>
    <property type="evidence" value="ECO:0007669"/>
    <property type="project" value="TreeGrafter"/>
</dbReference>
<proteinExistence type="predicted"/>
<keyword evidence="6" id="KW-0472">Membrane</keyword>
<feature type="compositionally biased region" description="Basic residues" evidence="5">
    <location>
        <begin position="105"/>
        <end position="122"/>
    </location>
</feature>
<feature type="compositionally biased region" description="Low complexity" evidence="5">
    <location>
        <begin position="57"/>
        <end position="75"/>
    </location>
</feature>
<keyword evidence="1" id="KW-0479">Metal-binding</keyword>
<dbReference type="SMART" id="SM00184">
    <property type="entry name" value="RING"/>
    <property type="match status" value="1"/>
</dbReference>
<dbReference type="GO" id="GO:0016567">
    <property type="term" value="P:protein ubiquitination"/>
    <property type="evidence" value="ECO:0007669"/>
    <property type="project" value="TreeGrafter"/>
</dbReference>
<reference evidence="8 9" key="1">
    <citation type="submission" date="2024-01" db="EMBL/GenBank/DDBJ databases">
        <title>A telomere-to-telomere, gap-free genome of sweet tea (Lithocarpus litseifolius).</title>
        <authorList>
            <person name="Zhou J."/>
        </authorList>
    </citation>
    <scope>NUCLEOTIDE SEQUENCE [LARGE SCALE GENOMIC DNA]</scope>
    <source>
        <strain evidence="8">Zhou-2022a</strain>
        <tissue evidence="8">Leaf</tissue>
    </source>
</reference>
<comment type="caution">
    <text evidence="8">The sequence shown here is derived from an EMBL/GenBank/DDBJ whole genome shotgun (WGS) entry which is preliminary data.</text>
</comment>
<accession>A0AAW2CKR7</accession>
<evidence type="ECO:0000256" key="5">
    <source>
        <dbReference type="SAM" id="MobiDB-lite"/>
    </source>
</evidence>
<dbReference type="InterPro" id="IPR001841">
    <property type="entry name" value="Znf_RING"/>
</dbReference>
<feature type="domain" description="RING-type" evidence="7">
    <location>
        <begin position="491"/>
        <end position="530"/>
    </location>
</feature>
<dbReference type="PROSITE" id="PS50089">
    <property type="entry name" value="ZF_RING_2"/>
    <property type="match status" value="1"/>
</dbReference>
<feature type="compositionally biased region" description="Basic and acidic residues" evidence="5">
    <location>
        <begin position="94"/>
        <end position="104"/>
    </location>
</feature>
<name>A0AAW2CKR7_9ROSI</name>
<dbReference type="AlphaFoldDB" id="A0AAW2CKR7"/>
<feature type="transmembrane region" description="Helical" evidence="6">
    <location>
        <begin position="156"/>
        <end position="178"/>
    </location>
</feature>
<dbReference type="GO" id="GO:0009705">
    <property type="term" value="C:plant-type vacuole membrane"/>
    <property type="evidence" value="ECO:0007669"/>
    <property type="project" value="TreeGrafter"/>
</dbReference>
<dbReference type="Pfam" id="PF16040">
    <property type="entry name" value="APD1-4_N"/>
    <property type="match status" value="1"/>
</dbReference>
<feature type="compositionally biased region" description="Polar residues" evidence="5">
    <location>
        <begin position="29"/>
        <end position="40"/>
    </location>
</feature>
<dbReference type="Pfam" id="PF16041">
    <property type="entry name" value="APD1-4_M"/>
    <property type="match status" value="1"/>
</dbReference>
<dbReference type="Proteomes" id="UP001459277">
    <property type="component" value="Unassembled WGS sequence"/>
</dbReference>